<evidence type="ECO:0000313" key="4">
    <source>
        <dbReference type="Proteomes" id="UP000193689"/>
    </source>
</evidence>
<dbReference type="PANTHER" id="PTHR37049:SF4">
    <property type="entry name" value="RHODANESE DOMAIN-CONTAINING PROTEIN"/>
    <property type="match status" value="1"/>
</dbReference>
<organism evidence="3 4">
    <name type="scientific">Pseudomassariella vexata</name>
    <dbReference type="NCBI Taxonomy" id="1141098"/>
    <lineage>
        <taxon>Eukaryota</taxon>
        <taxon>Fungi</taxon>
        <taxon>Dikarya</taxon>
        <taxon>Ascomycota</taxon>
        <taxon>Pezizomycotina</taxon>
        <taxon>Sordariomycetes</taxon>
        <taxon>Xylariomycetidae</taxon>
        <taxon>Amphisphaeriales</taxon>
        <taxon>Pseudomassariaceae</taxon>
        <taxon>Pseudomassariella</taxon>
    </lineage>
</organism>
<dbReference type="SUPFAM" id="SSF52096">
    <property type="entry name" value="ClpP/crotonase"/>
    <property type="match status" value="1"/>
</dbReference>
<protein>
    <recommendedName>
        <fullName evidence="2">CPAF-like PDZ domain-containing protein</fullName>
    </recommendedName>
</protein>
<dbReference type="GeneID" id="63775185"/>
<feature type="chain" id="PRO_5013345082" description="CPAF-like PDZ domain-containing protein" evidence="1">
    <location>
        <begin position="22"/>
        <end position="741"/>
    </location>
</feature>
<dbReference type="Pfam" id="PF23658">
    <property type="entry name" value="PDZ_CPAF_rel"/>
    <property type="match status" value="1"/>
</dbReference>
<evidence type="ECO:0000259" key="2">
    <source>
        <dbReference type="Pfam" id="PF23658"/>
    </source>
</evidence>
<evidence type="ECO:0000256" key="1">
    <source>
        <dbReference type="SAM" id="SignalP"/>
    </source>
</evidence>
<dbReference type="InterPro" id="IPR056186">
    <property type="entry name" value="PDZ_CPAF-rel"/>
</dbReference>
<dbReference type="Gene3D" id="3.90.226.10">
    <property type="entry name" value="2-enoyl-CoA Hydratase, Chain A, domain 1"/>
    <property type="match status" value="1"/>
</dbReference>
<accession>A0A1Y2D8T1</accession>
<dbReference type="InterPro" id="IPR052766">
    <property type="entry name" value="S41A_metabolite_peptidase"/>
</dbReference>
<gene>
    <name evidence="3" type="ORF">BCR38DRAFT_414810</name>
</gene>
<dbReference type="EMBL" id="MCFJ01000026">
    <property type="protein sequence ID" value="ORY55627.1"/>
    <property type="molecule type" value="Genomic_DNA"/>
</dbReference>
<dbReference type="AlphaFoldDB" id="A0A1Y2D8T1"/>
<reference evidence="3 4" key="1">
    <citation type="submission" date="2016-07" db="EMBL/GenBank/DDBJ databases">
        <title>Pervasive Adenine N6-methylation of Active Genes in Fungi.</title>
        <authorList>
            <consortium name="DOE Joint Genome Institute"/>
            <person name="Mondo S.J."/>
            <person name="Dannebaum R.O."/>
            <person name="Kuo R.C."/>
            <person name="Labutti K."/>
            <person name="Haridas S."/>
            <person name="Kuo A."/>
            <person name="Salamov A."/>
            <person name="Ahrendt S.R."/>
            <person name="Lipzen A."/>
            <person name="Sullivan W."/>
            <person name="Andreopoulos W.B."/>
            <person name="Clum A."/>
            <person name="Lindquist E."/>
            <person name="Daum C."/>
            <person name="Ramamoorthy G.K."/>
            <person name="Gryganskyi A."/>
            <person name="Culley D."/>
            <person name="Magnuson J.K."/>
            <person name="James T.Y."/>
            <person name="O'Malley M.A."/>
            <person name="Stajich J.E."/>
            <person name="Spatafora J.W."/>
            <person name="Visel A."/>
            <person name="Grigoriev I.V."/>
        </authorList>
    </citation>
    <scope>NUCLEOTIDE SEQUENCE [LARGE SCALE GENOMIC DNA]</scope>
    <source>
        <strain evidence="3 4">CBS 129021</strain>
    </source>
</reference>
<dbReference type="STRING" id="1141098.A0A1Y2D8T1"/>
<keyword evidence="4" id="KW-1185">Reference proteome</keyword>
<dbReference type="RefSeq" id="XP_040709685.1">
    <property type="nucleotide sequence ID" value="XM_040858973.1"/>
</dbReference>
<comment type="caution">
    <text evidence="3">The sequence shown here is derived from an EMBL/GenBank/DDBJ whole genome shotgun (WGS) entry which is preliminary data.</text>
</comment>
<feature type="signal peptide" evidence="1">
    <location>
        <begin position="1"/>
        <end position="21"/>
    </location>
</feature>
<dbReference type="InterPro" id="IPR029045">
    <property type="entry name" value="ClpP/crotonase-like_dom_sf"/>
</dbReference>
<name>A0A1Y2D8T1_9PEZI</name>
<sequence>MKTSVAVGTSVLALLTNAVVAAVTSNSTSTSATGTATEACAVVSASWAAQIAATATPTVSASLAYDCLNSAAINKEAALKFVNELEPYLEWQSDSAWKKNPPADYFYPAYDVFAELAKIKAAIEADEYPTEYAWQADLYKKVFGPGHDGHLVVYPDLLSRAIEFGRPFALVSISEDGSSLPVIKVYEDVISSPDTASVVKLINGIDAATYVSDWIFQVSGNQDADAAYNSMFFEKSYVAELASFGYFQSGGRVRYVYPGDTTSFTFENGTSVELDNVGRIKGNFAGVTDGPSLFAKFCPAAVPAASTTASATATPAPTSSSAAVPTAVPGYPAPVIISSDSVVSGYFLSEAGFEDVAVLVMLSFSPDDPPEFQQVVQDFFAASVKAGKTKLVVDVQVNGGGYIYQGYDTFRQIFPDIVQEGLGCWRNSAGFKAVSEVFSARCADYDPLTSSEELIYECNSVYNWRYDLDESLQNFTSFDDKFGPVEHNGDEYTDVMQWNFDNEIDTINSTYGIGYDVTGYGSRRNFTRPFGGPENVVVLLDGYCASTCTLFSQFMKWNAGVKSIALGGRPKEGLIQGVGGVKGSQSYGFANVYSNVQAALNETEDADLIAEFSRYTTYVVDRSSAASLNVKDEILRDNLDDGTPAQYVAEYSDCRLYWTEDMVKDVSSVWKSAASAAFKGGACAAGSIEYPQTYERRRSRLLPPRFTSPKQHVPVEKTVDKREIGETRNKFLATQFMKVVD</sequence>
<dbReference type="InParanoid" id="A0A1Y2D8T1"/>
<feature type="domain" description="CPAF-like PDZ" evidence="2">
    <location>
        <begin position="163"/>
        <end position="284"/>
    </location>
</feature>
<dbReference type="Proteomes" id="UP000193689">
    <property type="component" value="Unassembled WGS sequence"/>
</dbReference>
<evidence type="ECO:0000313" key="3">
    <source>
        <dbReference type="EMBL" id="ORY55627.1"/>
    </source>
</evidence>
<keyword evidence="1" id="KW-0732">Signal</keyword>
<dbReference type="OrthoDB" id="27214at2759"/>
<dbReference type="PANTHER" id="PTHR37049">
    <property type="entry name" value="PEPTIDASE S41 FAMILY PROTEIN"/>
    <property type="match status" value="1"/>
</dbReference>
<proteinExistence type="predicted"/>